<sequence length="423" mass="49114">MIVLGATQVEQSYFTDRSKVTADKKIKIKTLLEIGLCQRQVARDSNVSQTCVAHVSKKLKQNLPLSNSIGQGRKKASTQDNDRQLSYIMKKDRTKSSQMLAAEWTLSNGKKLCALTVRRRLISMGYKSYTAKRKLLRTPAQIKKRLTFDKYHQYWSNEWNNVIWSGEAHFEVFNRKNRTLVRRLKLENNELFNFVSRVKGGGATVSVRRQRGNFGLILIRSFRSFQLWKSGVELVLTLCCCPWYAHYSSISQNPKCMIYTGKMNGPAYITTIQDALPMFIGNAFDTVNDNWINMQDNAPPHTYKYSMKWFKYNNINVLKWPASSSDLNAIDSMDKNIKKMHTNKHRTIINDDSRFVDWCSTIQCQKFVNSMLRRVKQCILARGKFNFTLETLVLFGIENLEKRIQNHSFPSMNHQTEHGSWLK</sequence>
<evidence type="ECO:0000313" key="3">
    <source>
        <dbReference type="Proteomes" id="UP000663862"/>
    </source>
</evidence>
<evidence type="ECO:0000313" key="2">
    <source>
        <dbReference type="EMBL" id="CAF4623081.1"/>
    </source>
</evidence>
<dbReference type="GO" id="GO:0006313">
    <property type="term" value="P:DNA transposition"/>
    <property type="evidence" value="ECO:0007669"/>
    <property type="project" value="InterPro"/>
</dbReference>
<dbReference type="Gene3D" id="3.30.420.10">
    <property type="entry name" value="Ribonuclease H-like superfamily/Ribonuclease H"/>
    <property type="match status" value="1"/>
</dbReference>
<reference evidence="2" key="1">
    <citation type="submission" date="2021-02" db="EMBL/GenBank/DDBJ databases">
        <authorList>
            <person name="Nowell W R."/>
        </authorList>
    </citation>
    <scope>NUCLEOTIDE SEQUENCE</scope>
</reference>
<organism evidence="2 3">
    <name type="scientific">Rotaria socialis</name>
    <dbReference type="NCBI Taxonomy" id="392032"/>
    <lineage>
        <taxon>Eukaryota</taxon>
        <taxon>Metazoa</taxon>
        <taxon>Spiralia</taxon>
        <taxon>Gnathifera</taxon>
        <taxon>Rotifera</taxon>
        <taxon>Eurotatoria</taxon>
        <taxon>Bdelloidea</taxon>
        <taxon>Philodinida</taxon>
        <taxon>Philodinidae</taxon>
        <taxon>Rotaria</taxon>
    </lineage>
</organism>
<name>A0A821DL00_9BILA</name>
<evidence type="ECO:0000259" key="1">
    <source>
        <dbReference type="Pfam" id="PF01498"/>
    </source>
</evidence>
<dbReference type="InterPro" id="IPR002492">
    <property type="entry name" value="Transposase_Tc1-like"/>
</dbReference>
<dbReference type="GO" id="GO:0003677">
    <property type="term" value="F:DNA binding"/>
    <property type="evidence" value="ECO:0007669"/>
    <property type="project" value="InterPro"/>
</dbReference>
<gene>
    <name evidence="2" type="ORF">TSG867_LOCUS29144</name>
</gene>
<dbReference type="Pfam" id="PF01498">
    <property type="entry name" value="HTH_Tnp_Tc3_2"/>
    <property type="match status" value="1"/>
</dbReference>
<protein>
    <recommendedName>
        <fullName evidence="1">Transposase Tc1-like domain-containing protein</fullName>
    </recommendedName>
</protein>
<feature type="non-terminal residue" evidence="2">
    <location>
        <position position="1"/>
    </location>
</feature>
<feature type="domain" description="Transposase Tc1-like" evidence="1">
    <location>
        <begin position="82"/>
        <end position="152"/>
    </location>
</feature>
<dbReference type="EMBL" id="CAJOBQ010003964">
    <property type="protein sequence ID" value="CAF4623081.1"/>
    <property type="molecule type" value="Genomic_DNA"/>
</dbReference>
<comment type="caution">
    <text evidence="2">The sequence shown here is derived from an EMBL/GenBank/DDBJ whole genome shotgun (WGS) entry which is preliminary data.</text>
</comment>
<dbReference type="GO" id="GO:0015074">
    <property type="term" value="P:DNA integration"/>
    <property type="evidence" value="ECO:0007669"/>
    <property type="project" value="InterPro"/>
</dbReference>
<dbReference type="Proteomes" id="UP000663862">
    <property type="component" value="Unassembled WGS sequence"/>
</dbReference>
<proteinExistence type="predicted"/>
<accession>A0A821DL00</accession>
<dbReference type="AlphaFoldDB" id="A0A821DL00"/>
<dbReference type="InterPro" id="IPR036397">
    <property type="entry name" value="RNaseH_sf"/>
</dbReference>